<accession>A0A918MSS7</accession>
<protein>
    <recommendedName>
        <fullName evidence="1">Aminoglycoside phosphotransferase domain-containing protein</fullName>
    </recommendedName>
</protein>
<dbReference type="PANTHER" id="PTHR47829">
    <property type="entry name" value="HYDROLASE, PUTATIVE (AFU_ORTHOLOGUE AFUA_1G12880)-RELATED"/>
    <property type="match status" value="1"/>
</dbReference>
<sequence length="182" mass="19747">MRSVSSWSAQWERSRTRELPALEDLTRRLVAAVPEQHELTLLRGDFHLRNVITSYDSGEATGVLDWELSTLGDPLADMGSLLASWPAKRENTSGDFVATTLDGFPPREELVAAHAAASGRELTALGYWHAMGLWKVAIIAEGLMRLAMDEPRNKAASGTPTAERIDALVAKAAHEVADTAGI</sequence>
<dbReference type="Proteomes" id="UP000620224">
    <property type="component" value="Unassembled WGS sequence"/>
</dbReference>
<organism evidence="2 3">
    <name type="scientific">Streptomyces lucensis JCM 4490</name>
    <dbReference type="NCBI Taxonomy" id="1306176"/>
    <lineage>
        <taxon>Bacteria</taxon>
        <taxon>Bacillati</taxon>
        <taxon>Actinomycetota</taxon>
        <taxon>Actinomycetes</taxon>
        <taxon>Kitasatosporales</taxon>
        <taxon>Streptomycetaceae</taxon>
        <taxon>Streptomyces</taxon>
    </lineage>
</organism>
<feature type="domain" description="Aminoglycoside phosphotransferase" evidence="1">
    <location>
        <begin position="4"/>
        <end position="95"/>
    </location>
</feature>
<keyword evidence="3" id="KW-1185">Reference proteome</keyword>
<dbReference type="Gene3D" id="3.90.1200.10">
    <property type="match status" value="1"/>
</dbReference>
<reference evidence="2" key="1">
    <citation type="journal article" date="2014" name="Int. J. Syst. Evol. Microbiol.">
        <title>Complete genome sequence of Corynebacterium casei LMG S-19264T (=DSM 44701T), isolated from a smear-ripened cheese.</title>
        <authorList>
            <consortium name="US DOE Joint Genome Institute (JGI-PGF)"/>
            <person name="Walter F."/>
            <person name="Albersmeier A."/>
            <person name="Kalinowski J."/>
            <person name="Ruckert C."/>
        </authorList>
    </citation>
    <scope>NUCLEOTIDE SEQUENCE</scope>
    <source>
        <strain evidence="2">JCM 4490</strain>
    </source>
</reference>
<dbReference type="InterPro" id="IPR002575">
    <property type="entry name" value="Aminoglycoside_PTrfase"/>
</dbReference>
<name>A0A918MSS7_9ACTN</name>
<dbReference type="AlphaFoldDB" id="A0A918MSS7"/>
<evidence type="ECO:0000313" key="3">
    <source>
        <dbReference type="Proteomes" id="UP000620224"/>
    </source>
</evidence>
<evidence type="ECO:0000313" key="2">
    <source>
        <dbReference type="EMBL" id="GGW56422.1"/>
    </source>
</evidence>
<reference evidence="2" key="2">
    <citation type="submission" date="2020-09" db="EMBL/GenBank/DDBJ databases">
        <authorList>
            <person name="Sun Q."/>
            <person name="Ohkuma M."/>
        </authorList>
    </citation>
    <scope>NUCLEOTIDE SEQUENCE</scope>
    <source>
        <strain evidence="2">JCM 4490</strain>
    </source>
</reference>
<comment type="caution">
    <text evidence="2">The sequence shown here is derived from an EMBL/GenBank/DDBJ whole genome shotgun (WGS) entry which is preliminary data.</text>
</comment>
<dbReference type="Pfam" id="PF01636">
    <property type="entry name" value="APH"/>
    <property type="match status" value="1"/>
</dbReference>
<dbReference type="EMBL" id="BMUE01000007">
    <property type="protein sequence ID" value="GGW56422.1"/>
    <property type="molecule type" value="Genomic_DNA"/>
</dbReference>
<dbReference type="PANTHER" id="PTHR47829:SF1">
    <property type="entry name" value="HAD FAMILY PHOSPHATASE"/>
    <property type="match status" value="1"/>
</dbReference>
<dbReference type="SUPFAM" id="SSF56112">
    <property type="entry name" value="Protein kinase-like (PK-like)"/>
    <property type="match status" value="1"/>
</dbReference>
<dbReference type="InterPro" id="IPR052898">
    <property type="entry name" value="ACAD10-like"/>
</dbReference>
<proteinExistence type="predicted"/>
<gene>
    <name evidence="2" type="ORF">GCM10010503_36940</name>
</gene>
<evidence type="ECO:0000259" key="1">
    <source>
        <dbReference type="Pfam" id="PF01636"/>
    </source>
</evidence>
<dbReference type="InterPro" id="IPR011009">
    <property type="entry name" value="Kinase-like_dom_sf"/>
</dbReference>